<evidence type="ECO:0000256" key="3">
    <source>
        <dbReference type="ARBA" id="ARBA00022475"/>
    </source>
</evidence>
<sequence>MPALRRPARRWAALVVLMLPVLLVAIDNTVLSFAVPAITSAVRPDAAQLLWIIDVYPLVLAGLLVPMGALGDRFGRRRLLLVGSAGFAVVSGLAAFSPDAGWLIAARALLGFFGAMLMPATLSLLRNIFTDAGERRLAIAIWASGFSGGAALGPIIGGVLLEHFWWGSIFLLAVPLLLPLLIAGPLLLPESRDSTPGPVDVVGILLVIAAMLALVWGIKSLAQAGAAVPGALALVAAAVLGTAFVRRQRRRPVPMLDMRLFADPVFSGAVAANLLSVFSLVGFLLFASQHLQLVSGHNSITAALVLLPGFAATVLAGLAVVPLARRIRPVTAVVTGLALNAAGYGTVMLAGILDSDFALMVAFTVLGVGIGLAETVSNDLILSSVPPSKAGAASAVSETAYEVGAVLGTAVLGSILAATFKAGLQVPPGLSAWQADAARQTLGGALELANSLPPGPAQALVASARAAFDSGVLVTAGIGVALALAAALIAGRALRSAQWRRVDVAGEDSAAPANTVVTHGS</sequence>
<keyword evidence="4 7" id="KW-0812">Transmembrane</keyword>
<dbReference type="PANTHER" id="PTHR42718:SF47">
    <property type="entry name" value="METHYL VIOLOGEN RESISTANCE PROTEIN SMVA"/>
    <property type="match status" value="1"/>
</dbReference>
<evidence type="ECO:0000256" key="2">
    <source>
        <dbReference type="ARBA" id="ARBA00022448"/>
    </source>
</evidence>
<organism evidence="9 10">
    <name type="scientific">Ruicaihuangia caeni</name>
    <dbReference type="NCBI Taxonomy" id="3042517"/>
    <lineage>
        <taxon>Bacteria</taxon>
        <taxon>Bacillati</taxon>
        <taxon>Actinomycetota</taxon>
        <taxon>Actinomycetes</taxon>
        <taxon>Micrococcales</taxon>
        <taxon>Microbacteriaceae</taxon>
        <taxon>Ruicaihuangia</taxon>
    </lineage>
</organism>
<feature type="transmembrane region" description="Helical" evidence="7">
    <location>
        <begin position="330"/>
        <end position="353"/>
    </location>
</feature>
<dbReference type="GO" id="GO:0022857">
    <property type="term" value="F:transmembrane transporter activity"/>
    <property type="evidence" value="ECO:0007669"/>
    <property type="project" value="InterPro"/>
</dbReference>
<feature type="transmembrane region" description="Helical" evidence="7">
    <location>
        <begin position="163"/>
        <end position="187"/>
    </location>
</feature>
<keyword evidence="6 7" id="KW-0472">Membrane</keyword>
<keyword evidence="3" id="KW-1003">Cell membrane</keyword>
<dbReference type="InterPro" id="IPR011701">
    <property type="entry name" value="MFS"/>
</dbReference>
<dbReference type="PANTHER" id="PTHR42718">
    <property type="entry name" value="MAJOR FACILITATOR SUPERFAMILY MULTIDRUG TRANSPORTER MFSC"/>
    <property type="match status" value="1"/>
</dbReference>
<comment type="caution">
    <text evidence="9">The sequence shown here is derived from an EMBL/GenBank/DDBJ whole genome shotgun (WGS) entry which is preliminary data.</text>
</comment>
<dbReference type="InterPro" id="IPR036259">
    <property type="entry name" value="MFS_trans_sf"/>
</dbReference>
<dbReference type="GO" id="GO:0005886">
    <property type="term" value="C:plasma membrane"/>
    <property type="evidence" value="ECO:0007669"/>
    <property type="project" value="UniProtKB-SubCell"/>
</dbReference>
<comment type="subcellular location">
    <subcellularLocation>
        <location evidence="1">Cell membrane</location>
        <topology evidence="1">Multi-pass membrane protein</topology>
    </subcellularLocation>
</comment>
<keyword evidence="5 7" id="KW-1133">Transmembrane helix</keyword>
<evidence type="ECO:0000256" key="6">
    <source>
        <dbReference type="ARBA" id="ARBA00023136"/>
    </source>
</evidence>
<evidence type="ECO:0000256" key="7">
    <source>
        <dbReference type="SAM" id="Phobius"/>
    </source>
</evidence>
<dbReference type="SUPFAM" id="SSF103473">
    <property type="entry name" value="MFS general substrate transporter"/>
    <property type="match status" value="1"/>
</dbReference>
<feature type="transmembrane region" description="Helical" evidence="7">
    <location>
        <begin position="48"/>
        <end position="67"/>
    </location>
</feature>
<feature type="transmembrane region" description="Helical" evidence="7">
    <location>
        <begin position="102"/>
        <end position="125"/>
    </location>
</feature>
<evidence type="ECO:0000256" key="1">
    <source>
        <dbReference type="ARBA" id="ARBA00004651"/>
    </source>
</evidence>
<gene>
    <name evidence="9" type="ORF">QF206_07130</name>
</gene>
<feature type="transmembrane region" description="Helical" evidence="7">
    <location>
        <begin position="224"/>
        <end position="245"/>
    </location>
</feature>
<keyword evidence="10" id="KW-1185">Reference proteome</keyword>
<feature type="domain" description="Major facilitator superfamily (MFS) profile" evidence="8">
    <location>
        <begin position="13"/>
        <end position="494"/>
    </location>
</feature>
<dbReference type="EMBL" id="JASATX010000002">
    <property type="protein sequence ID" value="MDI2098737.1"/>
    <property type="molecule type" value="Genomic_DNA"/>
</dbReference>
<evidence type="ECO:0000313" key="9">
    <source>
        <dbReference type="EMBL" id="MDI2098737.1"/>
    </source>
</evidence>
<name>A0AAW6T4T5_9MICO</name>
<reference evidence="9 10" key="1">
    <citation type="submission" date="2023-04" db="EMBL/GenBank/DDBJ databases">
        <title>Klugiella caeni sp. nov. isolated from the sludge of biochemical tank.</title>
        <authorList>
            <person name="Geng K."/>
        </authorList>
    </citation>
    <scope>NUCLEOTIDE SEQUENCE [LARGE SCALE GENOMIC DNA]</scope>
    <source>
        <strain evidence="9 10">YN-L-19</strain>
    </source>
</reference>
<feature type="transmembrane region" description="Helical" evidence="7">
    <location>
        <begin position="472"/>
        <end position="491"/>
    </location>
</feature>
<evidence type="ECO:0000313" key="10">
    <source>
        <dbReference type="Proteomes" id="UP001321506"/>
    </source>
</evidence>
<dbReference type="AlphaFoldDB" id="A0AAW6T4T5"/>
<feature type="transmembrane region" description="Helical" evidence="7">
    <location>
        <begin position="265"/>
        <end position="288"/>
    </location>
</feature>
<protein>
    <submittedName>
        <fullName evidence="9">MFS transporter</fullName>
    </submittedName>
</protein>
<dbReference type="Gene3D" id="1.20.1250.20">
    <property type="entry name" value="MFS general substrate transporter like domains"/>
    <property type="match status" value="1"/>
</dbReference>
<dbReference type="Pfam" id="PF07690">
    <property type="entry name" value="MFS_1"/>
    <property type="match status" value="1"/>
</dbReference>
<dbReference type="CDD" id="cd17321">
    <property type="entry name" value="MFS_MMR_MDR_like"/>
    <property type="match status" value="1"/>
</dbReference>
<accession>A0AAW6T4T5</accession>
<keyword evidence="2" id="KW-0813">Transport</keyword>
<feature type="transmembrane region" description="Helical" evidence="7">
    <location>
        <begin position="300"/>
        <end position="323"/>
    </location>
</feature>
<feature type="transmembrane region" description="Helical" evidence="7">
    <location>
        <begin position="137"/>
        <end position="157"/>
    </location>
</feature>
<dbReference type="InterPro" id="IPR020846">
    <property type="entry name" value="MFS_dom"/>
</dbReference>
<feature type="transmembrane region" description="Helical" evidence="7">
    <location>
        <begin position="199"/>
        <end position="218"/>
    </location>
</feature>
<feature type="transmembrane region" description="Helical" evidence="7">
    <location>
        <begin position="79"/>
        <end position="96"/>
    </location>
</feature>
<proteinExistence type="predicted"/>
<evidence type="ECO:0000259" key="8">
    <source>
        <dbReference type="PROSITE" id="PS50850"/>
    </source>
</evidence>
<evidence type="ECO:0000256" key="4">
    <source>
        <dbReference type="ARBA" id="ARBA00022692"/>
    </source>
</evidence>
<dbReference type="RefSeq" id="WP_281488515.1">
    <property type="nucleotide sequence ID" value="NZ_JASATX010000002.1"/>
</dbReference>
<dbReference type="PROSITE" id="PS50850">
    <property type="entry name" value="MFS"/>
    <property type="match status" value="1"/>
</dbReference>
<dbReference type="Proteomes" id="UP001321506">
    <property type="component" value="Unassembled WGS sequence"/>
</dbReference>
<evidence type="ECO:0000256" key="5">
    <source>
        <dbReference type="ARBA" id="ARBA00022989"/>
    </source>
</evidence>
<dbReference type="Gene3D" id="1.20.1720.10">
    <property type="entry name" value="Multidrug resistance protein D"/>
    <property type="match status" value="1"/>
</dbReference>